<keyword evidence="1" id="KW-0479">Metal-binding</keyword>
<comment type="caution">
    <text evidence="7">The sequence shown here is derived from an EMBL/GenBank/DDBJ whole genome shotgun (WGS) entry which is preliminary data.</text>
</comment>
<feature type="region of interest" description="Disordered" evidence="5">
    <location>
        <begin position="29"/>
        <end position="121"/>
    </location>
</feature>
<evidence type="ECO:0000256" key="2">
    <source>
        <dbReference type="ARBA" id="ARBA00022771"/>
    </source>
</evidence>
<dbReference type="AlphaFoldDB" id="A0A836C076"/>
<dbReference type="SUPFAM" id="SSF57850">
    <property type="entry name" value="RING/U-box"/>
    <property type="match status" value="1"/>
</dbReference>
<name>A0A836C076_9CHLO</name>
<proteinExistence type="predicted"/>
<feature type="compositionally biased region" description="Pro residues" evidence="5">
    <location>
        <begin position="75"/>
        <end position="94"/>
    </location>
</feature>
<feature type="compositionally biased region" description="Low complexity" evidence="5">
    <location>
        <begin position="7"/>
        <end position="20"/>
    </location>
</feature>
<dbReference type="OrthoDB" id="9977870at2759"/>
<keyword evidence="3" id="KW-0862">Zinc</keyword>
<sequence length="440" mass="44770">MHIPGPAASLALSSSFGGSASDEAAAIIAKPDTDAAESDALGRAPLSPLASQAPSTPQAIAPAEPAPCNKDPAPPDDPGPPASPTAPGSPPEEPQPAAASASAREHGDGRRGPQTQSALPRAIVETGAVEETEAEDEEQAGAAVPAAVAGADPATCVLCMKMPPTAEYQPMPYDVPYTMLACGHVVCLGCMRRHVRKSLEARAYPVLCPQPGCRDPGLDMDFALALAGPRPLSNSAGGVEAGPQSGRPSAALCHQPPRPNQPCLPVPAAPLALASTPAVPMPPACSSAAQASAVPAPATPQVRLPASVPVNGQSPAPAPMGACFERELAAAAQETAALWLPASDWDLMLTDSPYWIERRAEVVAAAMAVVMARVVVGTAMTCRSAVPPVAPAAVATPLSPTITHSPMPLTGKKRPRISDLDRRVDLGLDPTVDLDELDVE</sequence>
<feature type="domain" description="RING-type" evidence="6">
    <location>
        <begin position="156"/>
        <end position="209"/>
    </location>
</feature>
<evidence type="ECO:0000259" key="6">
    <source>
        <dbReference type="PROSITE" id="PS50089"/>
    </source>
</evidence>
<dbReference type="Proteomes" id="UP000612055">
    <property type="component" value="Unassembled WGS sequence"/>
</dbReference>
<accession>A0A836C076</accession>
<protein>
    <recommendedName>
        <fullName evidence="6">RING-type domain-containing protein</fullName>
    </recommendedName>
</protein>
<dbReference type="InterPro" id="IPR017907">
    <property type="entry name" value="Znf_RING_CS"/>
</dbReference>
<feature type="compositionally biased region" description="Polar residues" evidence="5">
    <location>
        <begin position="49"/>
        <end position="58"/>
    </location>
</feature>
<feature type="region of interest" description="Disordered" evidence="5">
    <location>
        <begin position="1"/>
        <end position="20"/>
    </location>
</feature>
<evidence type="ECO:0000256" key="4">
    <source>
        <dbReference type="PROSITE-ProRule" id="PRU00175"/>
    </source>
</evidence>
<reference evidence="7" key="1">
    <citation type="journal article" date="2020" name="bioRxiv">
        <title>Comparative genomics of Chlamydomonas.</title>
        <authorList>
            <person name="Craig R.J."/>
            <person name="Hasan A.R."/>
            <person name="Ness R.W."/>
            <person name="Keightley P.D."/>
        </authorList>
    </citation>
    <scope>NUCLEOTIDE SEQUENCE</scope>
    <source>
        <strain evidence="7">CCAP 11/70</strain>
    </source>
</reference>
<dbReference type="EMBL" id="JAEHOE010000029">
    <property type="protein sequence ID" value="KAG2494682.1"/>
    <property type="molecule type" value="Genomic_DNA"/>
</dbReference>
<dbReference type="InterPro" id="IPR001841">
    <property type="entry name" value="Znf_RING"/>
</dbReference>
<dbReference type="PROSITE" id="PS00518">
    <property type="entry name" value="ZF_RING_1"/>
    <property type="match status" value="1"/>
</dbReference>
<keyword evidence="8" id="KW-1185">Reference proteome</keyword>
<dbReference type="InterPro" id="IPR013083">
    <property type="entry name" value="Znf_RING/FYVE/PHD"/>
</dbReference>
<dbReference type="PROSITE" id="PS50089">
    <property type="entry name" value="ZF_RING_2"/>
    <property type="match status" value="1"/>
</dbReference>
<evidence type="ECO:0000256" key="1">
    <source>
        <dbReference type="ARBA" id="ARBA00022723"/>
    </source>
</evidence>
<evidence type="ECO:0000256" key="3">
    <source>
        <dbReference type="ARBA" id="ARBA00022833"/>
    </source>
</evidence>
<keyword evidence="2 4" id="KW-0863">Zinc-finger</keyword>
<evidence type="ECO:0000313" key="7">
    <source>
        <dbReference type="EMBL" id="KAG2494682.1"/>
    </source>
</evidence>
<evidence type="ECO:0000313" key="8">
    <source>
        <dbReference type="Proteomes" id="UP000612055"/>
    </source>
</evidence>
<gene>
    <name evidence="7" type="ORF">HYH03_007198</name>
</gene>
<evidence type="ECO:0000256" key="5">
    <source>
        <dbReference type="SAM" id="MobiDB-lite"/>
    </source>
</evidence>
<dbReference type="GO" id="GO:0008270">
    <property type="term" value="F:zinc ion binding"/>
    <property type="evidence" value="ECO:0007669"/>
    <property type="project" value="UniProtKB-KW"/>
</dbReference>
<dbReference type="Gene3D" id="3.30.40.10">
    <property type="entry name" value="Zinc/RING finger domain, C3HC4 (zinc finger)"/>
    <property type="match status" value="1"/>
</dbReference>
<organism evidence="7 8">
    <name type="scientific">Edaphochlamys debaryana</name>
    <dbReference type="NCBI Taxonomy" id="47281"/>
    <lineage>
        <taxon>Eukaryota</taxon>
        <taxon>Viridiplantae</taxon>
        <taxon>Chlorophyta</taxon>
        <taxon>core chlorophytes</taxon>
        <taxon>Chlorophyceae</taxon>
        <taxon>CS clade</taxon>
        <taxon>Chlamydomonadales</taxon>
        <taxon>Chlamydomonadales incertae sedis</taxon>
        <taxon>Edaphochlamys</taxon>
    </lineage>
</organism>